<evidence type="ECO:0000313" key="2">
    <source>
        <dbReference type="Proteomes" id="UP001592530"/>
    </source>
</evidence>
<protein>
    <recommendedName>
        <fullName evidence="3">Tetratricopeptide repeat protein</fullName>
    </recommendedName>
</protein>
<dbReference type="InterPro" id="IPR011990">
    <property type="entry name" value="TPR-like_helical_dom_sf"/>
</dbReference>
<evidence type="ECO:0008006" key="3">
    <source>
        <dbReference type="Google" id="ProtNLM"/>
    </source>
</evidence>
<evidence type="ECO:0000313" key="1">
    <source>
        <dbReference type="EMBL" id="MFC1431001.1"/>
    </source>
</evidence>
<comment type="caution">
    <text evidence="1">The sequence shown here is derived from an EMBL/GenBank/DDBJ whole genome shotgun (WGS) entry which is preliminary data.</text>
</comment>
<dbReference type="RefSeq" id="WP_380551109.1">
    <property type="nucleotide sequence ID" value="NZ_JBHEZY010000003.1"/>
</dbReference>
<dbReference type="EMBL" id="JBHEZY010000003">
    <property type="protein sequence ID" value="MFC1431001.1"/>
    <property type="molecule type" value="Genomic_DNA"/>
</dbReference>
<name>A0ABV6WY89_9ACTN</name>
<reference evidence="1 2" key="1">
    <citation type="submission" date="2024-09" db="EMBL/GenBank/DDBJ databases">
        <authorList>
            <person name="Lee S.D."/>
        </authorList>
    </citation>
    <scope>NUCLEOTIDE SEQUENCE [LARGE SCALE GENOMIC DNA]</scope>
    <source>
        <strain evidence="1 2">N1-3</strain>
    </source>
</reference>
<dbReference type="Gene3D" id="1.25.40.10">
    <property type="entry name" value="Tetratricopeptide repeat domain"/>
    <property type="match status" value="1"/>
</dbReference>
<gene>
    <name evidence="1" type="ORF">ACEZDB_10090</name>
</gene>
<dbReference type="SUPFAM" id="SSF48452">
    <property type="entry name" value="TPR-like"/>
    <property type="match status" value="1"/>
</dbReference>
<organism evidence="1 2">
    <name type="scientific">Streptacidiphilus alkalitolerans</name>
    <dbReference type="NCBI Taxonomy" id="3342712"/>
    <lineage>
        <taxon>Bacteria</taxon>
        <taxon>Bacillati</taxon>
        <taxon>Actinomycetota</taxon>
        <taxon>Actinomycetes</taxon>
        <taxon>Kitasatosporales</taxon>
        <taxon>Streptomycetaceae</taxon>
        <taxon>Streptacidiphilus</taxon>
    </lineage>
</organism>
<dbReference type="Proteomes" id="UP001592530">
    <property type="component" value="Unassembled WGS sequence"/>
</dbReference>
<sequence>MDPQTGGPVPGRAGPGRAGPGREILWEFVSEFIVQRLVRETRWEQAVALQVQRIDHEHRSLTVLSQDPVDFDALPSFHSLSRVLGRDRPPDLLRIMREDAYRGLGVSYSDLGDAFAGMGDERCLAAYAAALRIFEALGDTASSAKTWHQMANVHQFVPGLIDLDKAWALAQRSLRARPSRDRHGRALNHGQLANIRFAQAKELPVGNEATAALLVEAQEGYERALALMPAVGLRSRGSAHNNLGSVLMMRGELEEGRRQLLQAVEEYEAVGDLDRASDARVNLAAALLPFLRFTESREYARAALAYFSAAHDEAQVIRCTFVLQGIDMLEGAAGQRDPDRPGR</sequence>
<proteinExistence type="predicted"/>
<accession>A0ABV6WY89</accession>